<gene>
    <name evidence="2" type="ORF">ACEG43_17740</name>
</gene>
<name>A0ABV4SHR4_9ACTN</name>
<evidence type="ECO:0000256" key="1">
    <source>
        <dbReference type="SAM" id="MobiDB-lite"/>
    </source>
</evidence>
<sequence length="92" mass="9416">MTGDLIAAAILATPGVIFATVTLSGHARARRADDALAHALMTTPEPGGPGPGEPQPVPESAGTPQAIVLDFTQHRRARTLRGAANTPERNAA</sequence>
<evidence type="ECO:0000313" key="3">
    <source>
        <dbReference type="Proteomes" id="UP001571476"/>
    </source>
</evidence>
<dbReference type="RefSeq" id="WP_372563309.1">
    <property type="nucleotide sequence ID" value="NZ_JBGOSP010000008.1"/>
</dbReference>
<reference evidence="2 3" key="1">
    <citation type="submission" date="2024-08" db="EMBL/GenBank/DDBJ databases">
        <title>Genome sequence of Streptomyces aureus CACIA-1.46HGO.</title>
        <authorList>
            <person name="Evangelista-Martinez Z."/>
        </authorList>
    </citation>
    <scope>NUCLEOTIDE SEQUENCE [LARGE SCALE GENOMIC DNA]</scope>
    <source>
        <strain evidence="2 3">CACIA-1.46HGO</strain>
    </source>
</reference>
<protein>
    <submittedName>
        <fullName evidence="2">Uncharacterized protein</fullName>
    </submittedName>
</protein>
<dbReference type="Proteomes" id="UP001571476">
    <property type="component" value="Unassembled WGS sequence"/>
</dbReference>
<feature type="region of interest" description="Disordered" evidence="1">
    <location>
        <begin position="37"/>
        <end position="71"/>
    </location>
</feature>
<keyword evidence="3" id="KW-1185">Reference proteome</keyword>
<dbReference type="EMBL" id="JBGOSP010000008">
    <property type="protein sequence ID" value="MFA3837984.1"/>
    <property type="molecule type" value="Genomic_DNA"/>
</dbReference>
<organism evidence="2 3">
    <name type="scientific">Streptomyces aureus</name>
    <dbReference type="NCBI Taxonomy" id="193461"/>
    <lineage>
        <taxon>Bacteria</taxon>
        <taxon>Bacillati</taxon>
        <taxon>Actinomycetota</taxon>
        <taxon>Actinomycetes</taxon>
        <taxon>Kitasatosporales</taxon>
        <taxon>Streptomycetaceae</taxon>
        <taxon>Streptomyces</taxon>
    </lineage>
</organism>
<evidence type="ECO:0000313" key="2">
    <source>
        <dbReference type="EMBL" id="MFA3837984.1"/>
    </source>
</evidence>
<comment type="caution">
    <text evidence="2">The sequence shown here is derived from an EMBL/GenBank/DDBJ whole genome shotgun (WGS) entry which is preliminary data.</text>
</comment>
<feature type="compositionally biased region" description="Pro residues" evidence="1">
    <location>
        <begin position="46"/>
        <end position="57"/>
    </location>
</feature>
<accession>A0ABV4SHR4</accession>
<proteinExistence type="predicted"/>